<dbReference type="InterPro" id="IPR043128">
    <property type="entry name" value="Rev_trsase/Diguanyl_cyclase"/>
</dbReference>
<comment type="similarity">
    <text evidence="1">Belongs to the DNA polymerase type-Y family.</text>
</comment>
<dbReference type="Pfam" id="PF00817">
    <property type="entry name" value="IMS"/>
    <property type="match status" value="1"/>
</dbReference>
<dbReference type="PANTHER" id="PTHR35369:SF2">
    <property type="entry name" value="BLR3025 PROTEIN"/>
    <property type="match status" value="1"/>
</dbReference>
<evidence type="ECO:0000256" key="2">
    <source>
        <dbReference type="ARBA" id="ARBA00022763"/>
    </source>
</evidence>
<comment type="caution">
    <text evidence="4">The sequence shown here is derived from an EMBL/GenBank/DDBJ whole genome shotgun (WGS) entry which is preliminary data.</text>
</comment>
<dbReference type="SUPFAM" id="SSF56672">
    <property type="entry name" value="DNA/RNA polymerases"/>
    <property type="match status" value="1"/>
</dbReference>
<protein>
    <submittedName>
        <fullName evidence="4">DNA polymerase Y family protein</fullName>
    </submittedName>
</protein>
<dbReference type="RefSeq" id="WP_302079100.1">
    <property type="nucleotide sequence ID" value="NZ_JAUKWQ010000010.1"/>
</dbReference>
<keyword evidence="5" id="KW-1185">Reference proteome</keyword>
<dbReference type="InterPro" id="IPR043502">
    <property type="entry name" value="DNA/RNA_pol_sf"/>
</dbReference>
<accession>A0ABT8T2M2</accession>
<gene>
    <name evidence="4" type="ORF">Q2T52_22135</name>
</gene>
<reference evidence="4" key="1">
    <citation type="journal article" date="2015" name="Int. J. Syst. Evol. Microbiol.">
        <title>Rhizobium oryzicola sp. nov., potential plant-growth-promoting endophytic bacteria isolated from rice roots.</title>
        <authorList>
            <person name="Zhang X.X."/>
            <person name="Gao J.S."/>
            <person name="Cao Y.H."/>
            <person name="Sheirdil R.A."/>
            <person name="Wang X.C."/>
            <person name="Zhang L."/>
        </authorList>
    </citation>
    <scope>NUCLEOTIDE SEQUENCE</scope>
    <source>
        <strain evidence="4">05753</strain>
    </source>
</reference>
<dbReference type="Proteomes" id="UP001169006">
    <property type="component" value="Unassembled WGS sequence"/>
</dbReference>
<name>A0ABT8T2M2_9HYPH</name>
<reference evidence="4" key="2">
    <citation type="submission" date="2023-07" db="EMBL/GenBank/DDBJ databases">
        <authorList>
            <person name="Sun H."/>
        </authorList>
    </citation>
    <scope>NUCLEOTIDE SEQUENCE</scope>
    <source>
        <strain evidence="4">05753</strain>
    </source>
</reference>
<organism evidence="4 5">
    <name type="scientific">Rhizobium oryzicola</name>
    <dbReference type="NCBI Taxonomy" id="1232668"/>
    <lineage>
        <taxon>Bacteria</taxon>
        <taxon>Pseudomonadati</taxon>
        <taxon>Pseudomonadota</taxon>
        <taxon>Alphaproteobacteria</taxon>
        <taxon>Hyphomicrobiales</taxon>
        <taxon>Rhizobiaceae</taxon>
        <taxon>Rhizobium/Agrobacterium group</taxon>
        <taxon>Rhizobium</taxon>
    </lineage>
</organism>
<dbReference type="InterPro" id="IPR001126">
    <property type="entry name" value="UmuC"/>
</dbReference>
<dbReference type="InterPro" id="IPR050356">
    <property type="entry name" value="SulA_CellDiv_inhibitor"/>
</dbReference>
<evidence type="ECO:0000313" key="4">
    <source>
        <dbReference type="EMBL" id="MDO1584795.1"/>
    </source>
</evidence>
<keyword evidence="2" id="KW-0227">DNA damage</keyword>
<dbReference type="CDD" id="cd03468">
    <property type="entry name" value="PolY_like"/>
    <property type="match status" value="1"/>
</dbReference>
<evidence type="ECO:0000313" key="5">
    <source>
        <dbReference type="Proteomes" id="UP001169006"/>
    </source>
</evidence>
<sequence length="500" mass="55757">MTGHRDETPLVCAGRRDNAVRLTAVDENAARIGLKCGQGLTEARAICPSLLVIEEDQAADRRFLEALADWCDRYTPLVALEGSDGLFLDITGSSHLFGGEQPLLDEMSARLLAMGLEAHAAISPSPGLSSALARFGGKPIVEAHEAEDVLAPLPLSALRIEASTIQALAKVGLKQIGDLLDAPRAPLVRRFGAVLLLRLDQALGRDEEAISPRLPVAPLSAERRLAEPIQAQDHILSLARQLADGLAPSLEARGAGGRLFELVLFRVDGQVFRLKAGASTPLRDKERIARLFAERLQAVHDDLDAGFGFEILRLNVLRHEPFDARQGDFEDNDRRQQSLAEFVDQVSARLGADCLQTYQLRESHIPERAVVPVAAIEHLMVRKPMQEAAPLHRTVERPLRLFTHPEPLEAYAAEVPDGPPVRFRWRRLNHKVSRAEGPERIATEWWLDAVEDEEGKPKKVDRTRDYFRLECETGERFWVYREGLYDQTPNPRWYMHGIFA</sequence>
<dbReference type="PANTHER" id="PTHR35369">
    <property type="entry name" value="BLR3025 PROTEIN-RELATED"/>
    <property type="match status" value="1"/>
</dbReference>
<dbReference type="EMBL" id="JAUKWQ010000010">
    <property type="protein sequence ID" value="MDO1584795.1"/>
    <property type="molecule type" value="Genomic_DNA"/>
</dbReference>
<dbReference type="Gene3D" id="3.30.70.270">
    <property type="match status" value="1"/>
</dbReference>
<evidence type="ECO:0000256" key="1">
    <source>
        <dbReference type="ARBA" id="ARBA00010945"/>
    </source>
</evidence>
<dbReference type="Gene3D" id="3.40.1170.60">
    <property type="match status" value="1"/>
</dbReference>
<feature type="domain" description="UmuC" evidence="3">
    <location>
        <begin position="7"/>
        <end position="129"/>
    </location>
</feature>
<proteinExistence type="inferred from homology"/>
<evidence type="ECO:0000259" key="3">
    <source>
        <dbReference type="Pfam" id="PF00817"/>
    </source>
</evidence>